<evidence type="ECO:0000313" key="2">
    <source>
        <dbReference type="EMBL" id="EGD74029.1"/>
    </source>
</evidence>
<gene>
    <name evidence="2" type="ORF">PTSG_12351</name>
</gene>
<evidence type="ECO:0000256" key="1">
    <source>
        <dbReference type="SAM" id="MobiDB-lite"/>
    </source>
</evidence>
<sequence>MLRHGGMSEMVQHLPPPPSTELTMFAEDLPLQLHAQVATAGQAFSFGFDDDDDDDHVDDDSSSTDSFDVQDEINRQLLKLEQMKRLNHNSYSTNNHNGSSSNTNQTISTSTSTKRHR</sequence>
<dbReference type="RefSeq" id="XP_004993591.1">
    <property type="nucleotide sequence ID" value="XM_004993534.1"/>
</dbReference>
<dbReference type="Proteomes" id="UP000007799">
    <property type="component" value="Unassembled WGS sequence"/>
</dbReference>
<feature type="region of interest" description="Disordered" evidence="1">
    <location>
        <begin position="84"/>
        <end position="117"/>
    </location>
</feature>
<dbReference type="AlphaFoldDB" id="F2UB16"/>
<dbReference type="GeneID" id="16074167"/>
<feature type="region of interest" description="Disordered" evidence="1">
    <location>
        <begin position="45"/>
        <end position="71"/>
    </location>
</feature>
<dbReference type="EMBL" id="GL832967">
    <property type="protein sequence ID" value="EGD74029.1"/>
    <property type="molecule type" value="Genomic_DNA"/>
</dbReference>
<feature type="compositionally biased region" description="Acidic residues" evidence="1">
    <location>
        <begin position="48"/>
        <end position="62"/>
    </location>
</feature>
<organism evidence="3">
    <name type="scientific">Salpingoeca rosetta (strain ATCC 50818 / BSB-021)</name>
    <dbReference type="NCBI Taxonomy" id="946362"/>
    <lineage>
        <taxon>Eukaryota</taxon>
        <taxon>Choanoflagellata</taxon>
        <taxon>Craspedida</taxon>
        <taxon>Salpingoecidae</taxon>
        <taxon>Salpingoeca</taxon>
    </lineage>
</organism>
<reference evidence="2" key="1">
    <citation type="submission" date="2009-08" db="EMBL/GenBank/DDBJ databases">
        <title>Annotation of Salpingoeca rosetta.</title>
        <authorList>
            <consortium name="The Broad Institute Genome Sequencing Platform"/>
            <person name="Russ C."/>
            <person name="Cuomo C."/>
            <person name="Burger G."/>
            <person name="Gray M.W."/>
            <person name="Holland P.W.H."/>
            <person name="King N."/>
            <person name="Lang F.B.F."/>
            <person name="Roger A.J."/>
            <person name="Ruiz-Trillo I."/>
            <person name="Young S.K."/>
            <person name="Zeng Q."/>
            <person name="Gargeya S."/>
            <person name="Alvarado L."/>
            <person name="Berlin A."/>
            <person name="Chapman S.B."/>
            <person name="Chen Z."/>
            <person name="Freedman E."/>
            <person name="Gellesch M."/>
            <person name="Goldberg J."/>
            <person name="Griggs A."/>
            <person name="Gujja S."/>
            <person name="Heilman E."/>
            <person name="Heiman D."/>
            <person name="Howarth C."/>
            <person name="Mehta T."/>
            <person name="Neiman D."/>
            <person name="Pearson M."/>
            <person name="Roberts A."/>
            <person name="Saif S."/>
            <person name="Shea T."/>
            <person name="Shenoy N."/>
            <person name="Sisk P."/>
            <person name="Stolte C."/>
            <person name="Sykes S."/>
            <person name="White J."/>
            <person name="Yandava C."/>
            <person name="Haas B."/>
            <person name="Nusbaum C."/>
            <person name="Birren B."/>
        </authorList>
    </citation>
    <scope>NUCLEOTIDE SEQUENCE [LARGE SCALE GENOMIC DNA]</scope>
    <source>
        <strain evidence="2">ATCC 50818</strain>
    </source>
</reference>
<proteinExistence type="predicted"/>
<dbReference type="KEGG" id="sre:PTSG_12351"/>
<protein>
    <submittedName>
        <fullName evidence="2">Uncharacterized protein</fullName>
    </submittedName>
</protein>
<accession>F2UB16</accession>
<feature type="compositionally biased region" description="Low complexity" evidence="1">
    <location>
        <begin position="88"/>
        <end position="117"/>
    </location>
</feature>
<evidence type="ECO:0000313" key="3">
    <source>
        <dbReference type="Proteomes" id="UP000007799"/>
    </source>
</evidence>
<feature type="region of interest" description="Disordered" evidence="1">
    <location>
        <begin position="1"/>
        <end position="22"/>
    </location>
</feature>
<name>F2UB16_SALR5</name>
<dbReference type="InParanoid" id="F2UB16"/>
<keyword evidence="3" id="KW-1185">Reference proteome</keyword>